<evidence type="ECO:0000313" key="2">
    <source>
        <dbReference type="Proteomes" id="UP001153461"/>
    </source>
</evidence>
<dbReference type="EMBL" id="CAJVNV010000222">
    <property type="protein sequence ID" value="CAG8114895.1"/>
    <property type="molecule type" value="Genomic_DNA"/>
</dbReference>
<organism evidence="1 2">
    <name type="scientific">Penicillium nalgiovense</name>
    <dbReference type="NCBI Taxonomy" id="60175"/>
    <lineage>
        <taxon>Eukaryota</taxon>
        <taxon>Fungi</taxon>
        <taxon>Dikarya</taxon>
        <taxon>Ascomycota</taxon>
        <taxon>Pezizomycotina</taxon>
        <taxon>Eurotiomycetes</taxon>
        <taxon>Eurotiomycetidae</taxon>
        <taxon>Eurotiales</taxon>
        <taxon>Aspergillaceae</taxon>
        <taxon>Penicillium</taxon>
    </lineage>
</organism>
<gene>
    <name evidence="1" type="ORF">PNAL_LOCUS5090</name>
</gene>
<name>A0A9W4HT07_PENNA</name>
<sequence>MYVASTIASIVSEGFVYLINTNGNPYGVSASHGDYFLKLSWYNHDTPISGSY</sequence>
<dbReference type="OrthoDB" id="4159154at2759"/>
<reference evidence="1" key="1">
    <citation type="submission" date="2021-07" db="EMBL/GenBank/DDBJ databases">
        <authorList>
            <person name="Branca A.L. A."/>
        </authorList>
    </citation>
    <scope>NUCLEOTIDE SEQUENCE</scope>
</reference>
<evidence type="ECO:0000313" key="1">
    <source>
        <dbReference type="EMBL" id="CAG8114895.1"/>
    </source>
</evidence>
<comment type="caution">
    <text evidence="1">The sequence shown here is derived from an EMBL/GenBank/DDBJ whole genome shotgun (WGS) entry which is preliminary data.</text>
</comment>
<protein>
    <submittedName>
        <fullName evidence="1">Uncharacterized protein</fullName>
    </submittedName>
</protein>
<accession>A0A9W4HT07</accession>
<dbReference type="AlphaFoldDB" id="A0A9W4HT07"/>
<proteinExistence type="predicted"/>
<dbReference type="Proteomes" id="UP001153461">
    <property type="component" value="Unassembled WGS sequence"/>
</dbReference>